<dbReference type="AlphaFoldDB" id="A0A1Y2I2L1"/>
<feature type="compositionally biased region" description="Pro residues" evidence="1">
    <location>
        <begin position="77"/>
        <end position="87"/>
    </location>
</feature>
<feature type="compositionally biased region" description="Polar residues" evidence="1">
    <location>
        <begin position="95"/>
        <end position="104"/>
    </location>
</feature>
<reference evidence="2 3" key="1">
    <citation type="submission" date="2016-07" db="EMBL/GenBank/DDBJ databases">
        <title>Pervasive Adenine N6-methylation of Active Genes in Fungi.</title>
        <authorList>
            <consortium name="DOE Joint Genome Institute"/>
            <person name="Mondo S.J."/>
            <person name="Dannebaum R.O."/>
            <person name="Kuo R.C."/>
            <person name="Labutti K."/>
            <person name="Haridas S."/>
            <person name="Kuo A."/>
            <person name="Salamov A."/>
            <person name="Ahrendt S.R."/>
            <person name="Lipzen A."/>
            <person name="Sullivan W."/>
            <person name="Andreopoulos W.B."/>
            <person name="Clum A."/>
            <person name="Lindquist E."/>
            <person name="Daum C."/>
            <person name="Ramamoorthy G.K."/>
            <person name="Gryganskyi A."/>
            <person name="Culley D."/>
            <person name="Magnuson J.K."/>
            <person name="James T.Y."/>
            <person name="O'Malley M.A."/>
            <person name="Stajich J.E."/>
            <person name="Spatafora J.W."/>
            <person name="Visel A."/>
            <person name="Grigoriev I.V."/>
        </authorList>
    </citation>
    <scope>NUCLEOTIDE SEQUENCE [LARGE SCALE GENOMIC DNA]</scope>
    <source>
        <strain evidence="2 3">PL171</strain>
    </source>
</reference>
<proteinExistence type="predicted"/>
<sequence>MPFRRLAGPSPMWTKSGPKPWPVESPSTSRTPWSTQPLPLLPPLPISTATKSSATTRHRPSQTASYPRPGSSEPSCTPQPQPPPPYHPALVQQPASSSTATAQPKQAPVLHLHRRRDNALPVPPVRIRPSQGTAGQANDYQPDSPPSPPIPPTVRPFAFGKTASVSASAAGKGTASRTLHRRAPALAAAAEPPAPETPHRDWDEDLDEDEADDSDDEQQATIRPPKHHTRPSPAASRRILVSTATSMTPYQQPAWHNHPDFHRAPTPILDNQGDADHTNIHSNSRSDRVTRSRARQLQQESVGSAVLSRMQPMIDALNSFASVTVSGVLSLLSFFISRPIRWLSNRTNPLFTFSFLLSSSCSSSLGLSNHLRTHYLHLPHRPTNCIRN</sequence>
<name>A0A1Y2I2L1_9FUNG</name>
<feature type="compositionally biased region" description="Polar residues" evidence="1">
    <location>
        <begin position="47"/>
        <end position="65"/>
    </location>
</feature>
<protein>
    <submittedName>
        <fullName evidence="2">Uncharacterized protein</fullName>
    </submittedName>
</protein>
<evidence type="ECO:0000256" key="1">
    <source>
        <dbReference type="SAM" id="MobiDB-lite"/>
    </source>
</evidence>
<gene>
    <name evidence="2" type="ORF">BCR44DRAFT_1103586</name>
</gene>
<organism evidence="2 3">
    <name type="scientific">Catenaria anguillulae PL171</name>
    <dbReference type="NCBI Taxonomy" id="765915"/>
    <lineage>
        <taxon>Eukaryota</taxon>
        <taxon>Fungi</taxon>
        <taxon>Fungi incertae sedis</taxon>
        <taxon>Blastocladiomycota</taxon>
        <taxon>Blastocladiomycetes</taxon>
        <taxon>Blastocladiales</taxon>
        <taxon>Catenariaceae</taxon>
        <taxon>Catenaria</taxon>
    </lineage>
</organism>
<comment type="caution">
    <text evidence="2">The sequence shown here is derived from an EMBL/GenBank/DDBJ whole genome shotgun (WGS) entry which is preliminary data.</text>
</comment>
<dbReference type="EMBL" id="MCFL01000002">
    <property type="protein sequence ID" value="ORZ40979.1"/>
    <property type="molecule type" value="Genomic_DNA"/>
</dbReference>
<feature type="compositionally biased region" description="Polar residues" evidence="1">
    <location>
        <begin position="25"/>
        <end position="36"/>
    </location>
</feature>
<feature type="compositionally biased region" description="Pro residues" evidence="1">
    <location>
        <begin position="143"/>
        <end position="154"/>
    </location>
</feature>
<feature type="compositionally biased region" description="Basic and acidic residues" evidence="1">
    <location>
        <begin position="274"/>
        <end position="290"/>
    </location>
</feature>
<feature type="region of interest" description="Disordered" evidence="1">
    <location>
        <begin position="250"/>
        <end position="303"/>
    </location>
</feature>
<feature type="compositionally biased region" description="Polar residues" evidence="1">
    <location>
        <begin position="130"/>
        <end position="141"/>
    </location>
</feature>
<evidence type="ECO:0000313" key="2">
    <source>
        <dbReference type="EMBL" id="ORZ40979.1"/>
    </source>
</evidence>
<feature type="compositionally biased region" description="Acidic residues" evidence="1">
    <location>
        <begin position="203"/>
        <end position="218"/>
    </location>
</feature>
<feature type="region of interest" description="Disordered" evidence="1">
    <location>
        <begin position="1"/>
        <end position="235"/>
    </location>
</feature>
<keyword evidence="3" id="KW-1185">Reference proteome</keyword>
<evidence type="ECO:0000313" key="3">
    <source>
        <dbReference type="Proteomes" id="UP000193411"/>
    </source>
</evidence>
<accession>A0A1Y2I2L1</accession>
<dbReference type="Proteomes" id="UP000193411">
    <property type="component" value="Unassembled WGS sequence"/>
</dbReference>